<dbReference type="PIRSF" id="PIRSF000390">
    <property type="entry name" value="PLP_StrS"/>
    <property type="match status" value="1"/>
</dbReference>
<dbReference type="SUPFAM" id="SSF53383">
    <property type="entry name" value="PLP-dependent transferases"/>
    <property type="match status" value="1"/>
</dbReference>
<keyword evidence="4" id="KW-0032">Aminotransferase</keyword>
<accession>A0A1W1HF07</accession>
<dbReference type="PANTHER" id="PTHR30244">
    <property type="entry name" value="TRANSAMINASE"/>
    <property type="match status" value="1"/>
</dbReference>
<dbReference type="InterPro" id="IPR026385">
    <property type="entry name" value="LegC-like"/>
</dbReference>
<dbReference type="AlphaFoldDB" id="A0A1W1HF07"/>
<keyword evidence="5" id="KW-1185">Reference proteome</keyword>
<dbReference type="RefSeq" id="WP_080809665.1">
    <property type="nucleotide sequence ID" value="NZ_LT828570.1"/>
</dbReference>
<dbReference type="GO" id="GO:0000271">
    <property type="term" value="P:polysaccharide biosynthetic process"/>
    <property type="evidence" value="ECO:0007669"/>
    <property type="project" value="TreeGrafter"/>
</dbReference>
<dbReference type="GO" id="GO:0008483">
    <property type="term" value="F:transaminase activity"/>
    <property type="evidence" value="ECO:0007669"/>
    <property type="project" value="UniProtKB-KW"/>
</dbReference>
<dbReference type="Gene3D" id="3.90.1150.10">
    <property type="entry name" value="Aspartate Aminotransferase, domain 1"/>
    <property type="match status" value="1"/>
</dbReference>
<comment type="similarity">
    <text evidence="3">Belongs to the DegT/DnrJ/EryC1 family.</text>
</comment>
<keyword evidence="4" id="KW-0808">Transferase</keyword>
<dbReference type="Gene3D" id="3.40.640.10">
    <property type="entry name" value="Type I PLP-dependent aspartate aminotransferase-like (Major domain)"/>
    <property type="match status" value="1"/>
</dbReference>
<evidence type="ECO:0000313" key="5">
    <source>
        <dbReference type="Proteomes" id="UP000191931"/>
    </source>
</evidence>
<evidence type="ECO:0000256" key="3">
    <source>
        <dbReference type="RuleBase" id="RU004508"/>
    </source>
</evidence>
<dbReference type="OrthoDB" id="9771070at2"/>
<dbReference type="InterPro" id="IPR015424">
    <property type="entry name" value="PyrdxlP-dep_Trfase"/>
</dbReference>
<dbReference type="CDD" id="cd00616">
    <property type="entry name" value="AHBA_syn"/>
    <property type="match status" value="1"/>
</dbReference>
<name>A0A1W1HF07_9BACT</name>
<dbReference type="Proteomes" id="UP000191931">
    <property type="component" value="Unassembled WGS sequence"/>
</dbReference>
<dbReference type="InterPro" id="IPR000653">
    <property type="entry name" value="DegT/StrS_aminotransferase"/>
</dbReference>
<dbReference type="PANTHER" id="PTHR30244:SF30">
    <property type="entry name" value="BLR5990 PROTEIN"/>
    <property type="match status" value="1"/>
</dbReference>
<evidence type="ECO:0000256" key="1">
    <source>
        <dbReference type="PIRSR" id="PIRSR000390-1"/>
    </source>
</evidence>
<evidence type="ECO:0000313" key="4">
    <source>
        <dbReference type="EMBL" id="SLM30962.1"/>
    </source>
</evidence>
<proteinExistence type="inferred from homology"/>
<dbReference type="EMBL" id="FWEV01000175">
    <property type="protein sequence ID" value="SLM30962.1"/>
    <property type="molecule type" value="Genomic_DNA"/>
</dbReference>
<keyword evidence="2 3" id="KW-0663">Pyridoxal phosphate</keyword>
<dbReference type="InterPro" id="IPR015422">
    <property type="entry name" value="PyrdxlP-dep_Trfase_small"/>
</dbReference>
<sequence>MINSVNNKSNQLIQAIESVISNNTRPVPLHEPSIGKKEVESVSIAAQSGWVSYLSNDVDRFEAVLAEITGIPYVVAMNSGTAALHLALILAGVGPGDEVLMPSLTFVATANAVYHAGAIPHFIDIEQETLGISPDILEAHLLKIAKPNKKIPIINKLTGRRIAAIVPVHIFGHPPKMDELSEITNRYAIPMVEDSAEALGSYFNNKHAGSYGIISTLSFNGNKIVTTGGGGALMTHNRNLAELARHLSSTAKIPHPWKFDHDEVAFNYRMPGINAALGIPQLERVDLLLKQKRNLFQCYHKAFQDISWMKLFTEPRNAKSNFWLNAIILKNDGENIKERYKRNIDEENLSLRDAILEKSIAAGIHMRPAWTPMHKLPMFSHCQKSDLHITESLEKRIICLPSSPKLMEISNG</sequence>
<dbReference type="NCBIfam" id="TIGR04181">
    <property type="entry name" value="NHT_00031"/>
    <property type="match status" value="1"/>
</dbReference>
<dbReference type="GO" id="GO:0030170">
    <property type="term" value="F:pyridoxal phosphate binding"/>
    <property type="evidence" value="ECO:0007669"/>
    <property type="project" value="TreeGrafter"/>
</dbReference>
<dbReference type="Pfam" id="PF01041">
    <property type="entry name" value="DegT_DnrJ_EryC1"/>
    <property type="match status" value="1"/>
</dbReference>
<reference evidence="4 5" key="1">
    <citation type="submission" date="2017-03" db="EMBL/GenBank/DDBJ databases">
        <authorList>
            <person name="Afonso C.L."/>
            <person name="Miller P.J."/>
            <person name="Scott M.A."/>
            <person name="Spackman E."/>
            <person name="Goraichik I."/>
            <person name="Dimitrov K.M."/>
            <person name="Suarez D.L."/>
            <person name="Swayne D.E."/>
        </authorList>
    </citation>
    <scope>NUCLEOTIDE SEQUENCE [LARGE SCALE GENOMIC DNA]</scope>
    <source>
        <strain evidence="4">PRJEB14757</strain>
    </source>
</reference>
<dbReference type="InterPro" id="IPR015421">
    <property type="entry name" value="PyrdxlP-dep_Trfase_major"/>
</dbReference>
<evidence type="ECO:0000256" key="2">
    <source>
        <dbReference type="PIRSR" id="PIRSR000390-2"/>
    </source>
</evidence>
<protein>
    <submittedName>
        <fullName evidence="4">Putative aminotransferase</fullName>
    </submittedName>
</protein>
<dbReference type="STRING" id="1246637.MTBBW1_2560003"/>
<feature type="active site" description="Proton acceptor" evidence="1">
    <location>
        <position position="223"/>
    </location>
</feature>
<feature type="modified residue" description="N6-(pyridoxal phosphate)lysine" evidence="2">
    <location>
        <position position="223"/>
    </location>
</feature>
<organism evidence="4 5">
    <name type="scientific">Desulfamplus magnetovallimortis</name>
    <dbReference type="NCBI Taxonomy" id="1246637"/>
    <lineage>
        <taxon>Bacteria</taxon>
        <taxon>Pseudomonadati</taxon>
        <taxon>Thermodesulfobacteriota</taxon>
        <taxon>Desulfobacteria</taxon>
        <taxon>Desulfobacterales</taxon>
        <taxon>Desulfobacteraceae</taxon>
        <taxon>Desulfamplus</taxon>
    </lineage>
</organism>
<gene>
    <name evidence="4" type="ORF">MTBBW1_2560003</name>
</gene>